<dbReference type="Gramene" id="OBART02G04280.1">
    <property type="protein sequence ID" value="OBART02G04280.1"/>
    <property type="gene ID" value="OBART02G04280"/>
</dbReference>
<protein>
    <submittedName>
        <fullName evidence="1">Uncharacterized protein</fullName>
    </submittedName>
</protein>
<evidence type="ECO:0000313" key="1">
    <source>
        <dbReference type="EnsemblPlants" id="OBART02G04280.1"/>
    </source>
</evidence>
<organism evidence="1">
    <name type="scientific">Oryza barthii</name>
    <dbReference type="NCBI Taxonomy" id="65489"/>
    <lineage>
        <taxon>Eukaryota</taxon>
        <taxon>Viridiplantae</taxon>
        <taxon>Streptophyta</taxon>
        <taxon>Embryophyta</taxon>
        <taxon>Tracheophyta</taxon>
        <taxon>Spermatophyta</taxon>
        <taxon>Magnoliopsida</taxon>
        <taxon>Liliopsida</taxon>
        <taxon>Poales</taxon>
        <taxon>Poaceae</taxon>
        <taxon>BOP clade</taxon>
        <taxon>Oryzoideae</taxon>
        <taxon>Oryzeae</taxon>
        <taxon>Oryzinae</taxon>
        <taxon>Oryza</taxon>
    </lineage>
</organism>
<accession>A0A0D3F0W2</accession>
<name>A0A0D3F0W2_9ORYZ</name>
<keyword evidence="2" id="KW-1185">Reference proteome</keyword>
<sequence>MSSYLGRENTALRCGGPEAVAFSISIGRGPKKYKIQVCYKAGLAREARPMEGPDWRERRVRWRRPAWREWRGRRSRRRPWCVEELPVGVAGSSVHEG</sequence>
<dbReference type="AlphaFoldDB" id="A0A0D3F0W2"/>
<dbReference type="PaxDb" id="65489-OBART02G04280.1"/>
<dbReference type="HOGENOM" id="CLU_2350069_0_0_1"/>
<dbReference type="Proteomes" id="UP000026960">
    <property type="component" value="Chromosome 2"/>
</dbReference>
<dbReference type="EnsemblPlants" id="OBART02G04280.1">
    <property type="protein sequence ID" value="OBART02G04280.1"/>
    <property type="gene ID" value="OBART02G04280"/>
</dbReference>
<proteinExistence type="predicted"/>
<reference evidence="1" key="1">
    <citation type="journal article" date="2009" name="Rice">
        <title>De Novo Next Generation Sequencing of Plant Genomes.</title>
        <authorList>
            <person name="Rounsley S."/>
            <person name="Marri P.R."/>
            <person name="Yu Y."/>
            <person name="He R."/>
            <person name="Sisneros N."/>
            <person name="Goicoechea J.L."/>
            <person name="Lee S.J."/>
            <person name="Angelova A."/>
            <person name="Kudrna D."/>
            <person name="Luo M."/>
            <person name="Affourtit J."/>
            <person name="Desany B."/>
            <person name="Knight J."/>
            <person name="Niazi F."/>
            <person name="Egholm M."/>
            <person name="Wing R.A."/>
        </authorList>
    </citation>
    <scope>NUCLEOTIDE SEQUENCE [LARGE SCALE GENOMIC DNA]</scope>
    <source>
        <strain evidence="1">cv. IRGC 105608</strain>
    </source>
</reference>
<reference evidence="1" key="2">
    <citation type="submission" date="2015-03" db="UniProtKB">
        <authorList>
            <consortium name="EnsemblPlants"/>
        </authorList>
    </citation>
    <scope>IDENTIFICATION</scope>
</reference>
<evidence type="ECO:0000313" key="2">
    <source>
        <dbReference type="Proteomes" id="UP000026960"/>
    </source>
</evidence>